<protein>
    <submittedName>
        <fullName evidence="2">Serine protease inhibitor</fullName>
    </submittedName>
</protein>
<dbReference type="Proteomes" id="UP000438448">
    <property type="component" value="Unassembled WGS sequence"/>
</dbReference>
<sequence length="142" mass="15112">MTTQLPDSGPHTFNWLLADFVRTTDGVRDTVAVSSDGLLMAMSDGLDRAGADRLAAMVSGLVSLSRSASRSYDFDGLKLIMIEMRRGFLLISAVADGSCIGVIADSDSDIGLVGYQMAVLAERAGSLLTPALISELRESLRR</sequence>
<evidence type="ECO:0000313" key="2">
    <source>
        <dbReference type="EMBL" id="MQY20252.1"/>
    </source>
</evidence>
<dbReference type="InterPro" id="IPR004942">
    <property type="entry name" value="Roadblock/LAMTOR2_dom"/>
</dbReference>
<evidence type="ECO:0000313" key="3">
    <source>
        <dbReference type="Proteomes" id="UP000438448"/>
    </source>
</evidence>
<feature type="domain" description="Roadblock/LAMTOR2" evidence="1">
    <location>
        <begin position="14"/>
        <end position="104"/>
    </location>
</feature>
<dbReference type="SUPFAM" id="SSF103196">
    <property type="entry name" value="Roadblock/LC7 domain"/>
    <property type="match status" value="1"/>
</dbReference>
<gene>
    <name evidence="2" type="ORF">NRB20_33530</name>
</gene>
<accession>A0A7K0D4K5</accession>
<reference evidence="2 3" key="1">
    <citation type="submission" date="2019-10" db="EMBL/GenBank/DDBJ databases">
        <title>Nocardia macrotermitis sp. nov. and Nocardia aurantia sp. nov., isolated from the gut of fungus growing-termite Macrotermes natalensis.</title>
        <authorList>
            <person name="Benndorf R."/>
            <person name="Schwitalla J."/>
            <person name="Martin K."/>
            <person name="De Beer W."/>
            <person name="Kaster A.-K."/>
            <person name="Vollmers J."/>
            <person name="Poulsen M."/>
            <person name="Beemelmanns C."/>
        </authorList>
    </citation>
    <scope>NUCLEOTIDE SEQUENCE [LARGE SCALE GENOMIC DNA]</scope>
    <source>
        <strain evidence="2 3">RB20</strain>
    </source>
</reference>
<organism evidence="2 3">
    <name type="scientific">Nocardia macrotermitis</name>
    <dbReference type="NCBI Taxonomy" id="2585198"/>
    <lineage>
        <taxon>Bacteria</taxon>
        <taxon>Bacillati</taxon>
        <taxon>Actinomycetota</taxon>
        <taxon>Actinomycetes</taxon>
        <taxon>Mycobacteriales</taxon>
        <taxon>Nocardiaceae</taxon>
        <taxon>Nocardia</taxon>
    </lineage>
</organism>
<dbReference type="RefSeq" id="WP_040831726.1">
    <property type="nucleotide sequence ID" value="NZ_WEGK01000006.1"/>
</dbReference>
<dbReference type="Pfam" id="PF03259">
    <property type="entry name" value="Robl_LC7"/>
    <property type="match status" value="1"/>
</dbReference>
<dbReference type="InterPro" id="IPR053141">
    <property type="entry name" value="Mycobact_SerProt_Inhib_Rv3364c"/>
</dbReference>
<proteinExistence type="predicted"/>
<dbReference type="PANTHER" id="PTHR36222:SF1">
    <property type="entry name" value="SERINE PROTEASE INHIBITOR RV3364C"/>
    <property type="match status" value="1"/>
</dbReference>
<evidence type="ECO:0000259" key="1">
    <source>
        <dbReference type="SMART" id="SM00960"/>
    </source>
</evidence>
<dbReference type="SMART" id="SM00960">
    <property type="entry name" value="Robl_LC7"/>
    <property type="match status" value="1"/>
</dbReference>
<dbReference type="AlphaFoldDB" id="A0A7K0D4K5"/>
<name>A0A7K0D4K5_9NOCA</name>
<keyword evidence="3" id="KW-1185">Reference proteome</keyword>
<dbReference type="Gene3D" id="3.30.450.30">
    <property type="entry name" value="Dynein light chain 2a, cytoplasmic"/>
    <property type="match status" value="1"/>
</dbReference>
<dbReference type="PANTHER" id="PTHR36222">
    <property type="entry name" value="SERINE PROTEASE INHIBITOR RV3364C"/>
    <property type="match status" value="1"/>
</dbReference>
<dbReference type="EMBL" id="WEGK01000006">
    <property type="protein sequence ID" value="MQY20252.1"/>
    <property type="molecule type" value="Genomic_DNA"/>
</dbReference>
<comment type="caution">
    <text evidence="2">The sequence shown here is derived from an EMBL/GenBank/DDBJ whole genome shotgun (WGS) entry which is preliminary data.</text>
</comment>